<evidence type="ECO:0000313" key="1">
    <source>
        <dbReference type="EMBL" id="KJU85329.1"/>
    </source>
</evidence>
<evidence type="ECO:0000313" key="2">
    <source>
        <dbReference type="Proteomes" id="UP000033423"/>
    </source>
</evidence>
<accession>A0A0F3GTS8</accession>
<protein>
    <submittedName>
        <fullName evidence="1">Uncharacterized protein</fullName>
    </submittedName>
</protein>
<proteinExistence type="predicted"/>
<sequence>MKHFEFDIIYIMAYSIKMQIIERGRFLHNRLRNTLIALLMPIDFFNLPIRSH</sequence>
<name>A0A0F3GTS8_9BACT</name>
<dbReference type="AlphaFoldDB" id="A0A0F3GTS8"/>
<dbReference type="Proteomes" id="UP000033423">
    <property type="component" value="Unassembled WGS sequence"/>
</dbReference>
<organism evidence="1 2">
    <name type="scientific">Candidatus Magnetobacterium bavaricum</name>
    <dbReference type="NCBI Taxonomy" id="29290"/>
    <lineage>
        <taxon>Bacteria</taxon>
        <taxon>Pseudomonadati</taxon>
        <taxon>Nitrospirota</taxon>
        <taxon>Thermodesulfovibrionia</taxon>
        <taxon>Thermodesulfovibrionales</taxon>
        <taxon>Candidatus Magnetobacteriaceae</taxon>
        <taxon>Candidatus Magnetobacterium</taxon>
    </lineage>
</organism>
<reference evidence="1 2" key="1">
    <citation type="submission" date="2015-02" db="EMBL/GenBank/DDBJ databases">
        <title>Single-cell genomics of uncultivated deep-branching MTB reveals a conserved set of magnetosome genes.</title>
        <authorList>
            <person name="Kolinko S."/>
            <person name="Richter M."/>
            <person name="Glockner F.O."/>
            <person name="Brachmann A."/>
            <person name="Schuler D."/>
        </authorList>
    </citation>
    <scope>NUCLEOTIDE SEQUENCE [LARGE SCALE GENOMIC DNA]</scope>
    <source>
        <strain evidence="1">TM-1</strain>
    </source>
</reference>
<keyword evidence="2" id="KW-1185">Reference proteome</keyword>
<comment type="caution">
    <text evidence="1">The sequence shown here is derived from an EMBL/GenBank/DDBJ whole genome shotgun (WGS) entry which is preliminary data.</text>
</comment>
<dbReference type="EMBL" id="LACI01001069">
    <property type="protein sequence ID" value="KJU85329.1"/>
    <property type="molecule type" value="Genomic_DNA"/>
</dbReference>
<gene>
    <name evidence="1" type="ORF">MBAV_002479</name>
</gene>